<feature type="domain" description="Flavodoxin-like fold" evidence="4">
    <location>
        <begin position="50"/>
        <end position="252"/>
    </location>
</feature>
<evidence type="ECO:0000313" key="6">
    <source>
        <dbReference type="Proteomes" id="UP000179807"/>
    </source>
</evidence>
<accession>A0A1J4KR78</accession>
<comment type="similarity">
    <text evidence="1">Belongs to the NAD(P)H dehydrogenase (quinone) family.</text>
</comment>
<dbReference type="Gene3D" id="3.40.50.360">
    <property type="match status" value="1"/>
</dbReference>
<dbReference type="PANTHER" id="PTHR10204:SF34">
    <property type="entry name" value="NAD(P)H DEHYDROGENASE [QUINONE] 1 ISOFORM 1"/>
    <property type="match status" value="1"/>
</dbReference>
<evidence type="ECO:0000256" key="3">
    <source>
        <dbReference type="SAM" id="MobiDB-lite"/>
    </source>
</evidence>
<dbReference type="GeneID" id="94834834"/>
<dbReference type="Pfam" id="PF02525">
    <property type="entry name" value="Flavodoxin_2"/>
    <property type="match status" value="1"/>
</dbReference>
<dbReference type="Proteomes" id="UP000179807">
    <property type="component" value="Unassembled WGS sequence"/>
</dbReference>
<protein>
    <submittedName>
        <fullName evidence="5">Flavodoxin-like fold family protein</fullName>
    </submittedName>
</protein>
<comment type="caution">
    <text evidence="5">The sequence shown here is derived from an EMBL/GenBank/DDBJ whole genome shotgun (WGS) entry which is preliminary data.</text>
</comment>
<feature type="compositionally biased region" description="Low complexity" evidence="3">
    <location>
        <begin position="13"/>
        <end position="25"/>
    </location>
</feature>
<dbReference type="InterPro" id="IPR029039">
    <property type="entry name" value="Flavoprotein-like_sf"/>
</dbReference>
<proteinExistence type="inferred from homology"/>
<dbReference type="VEuPathDB" id="TrichDB:TRFO_18353"/>
<organism evidence="5 6">
    <name type="scientific">Tritrichomonas foetus</name>
    <dbReference type="NCBI Taxonomy" id="1144522"/>
    <lineage>
        <taxon>Eukaryota</taxon>
        <taxon>Metamonada</taxon>
        <taxon>Parabasalia</taxon>
        <taxon>Tritrichomonadida</taxon>
        <taxon>Tritrichomonadidae</taxon>
        <taxon>Tritrichomonas</taxon>
    </lineage>
</organism>
<dbReference type="GO" id="GO:0005829">
    <property type="term" value="C:cytosol"/>
    <property type="evidence" value="ECO:0007669"/>
    <property type="project" value="TreeGrafter"/>
</dbReference>
<dbReference type="InterPro" id="IPR051545">
    <property type="entry name" value="NAD(P)H_dehydrogenase_qn"/>
</dbReference>
<gene>
    <name evidence="5" type="ORF">TRFO_18353</name>
</gene>
<feature type="region of interest" description="Disordered" evidence="3">
    <location>
        <begin position="1"/>
        <end position="34"/>
    </location>
</feature>
<dbReference type="OrthoDB" id="26889at2759"/>
<sequence>MPPRAAPNQAGQTGRASAKTTSRATARGKKKAPPKEVVVEEVVEQIAPPMRVFCVIAHPEPNRRSFCHAIYRKCIETLKLNSHEVITSDLYDSDFTQLPSLSDFDDPDKELSYAEHQRRGQYNEEILRYQSRIEWCTHLILFTPLHWLSPCAALMGWWEKVFGEGWAFAPNQQFEKGYMAGKKAMVVVTCGQDQMYYGKDAINISVEELMYPLTYRCFAMCGFTPLRTQTFFGLSTADPQARVDMLNAWAEHVMNLESREVIEFLSAEQLQQQGGHMMESNKQTNRKILAGLGDKVLIVPKDPYAINFD</sequence>
<keyword evidence="6" id="KW-1185">Reference proteome</keyword>
<name>A0A1J4KR78_9EUKA</name>
<dbReference type="GO" id="GO:0003955">
    <property type="term" value="F:NAD(P)H dehydrogenase (quinone) activity"/>
    <property type="evidence" value="ECO:0007669"/>
    <property type="project" value="TreeGrafter"/>
</dbReference>
<evidence type="ECO:0000256" key="1">
    <source>
        <dbReference type="ARBA" id="ARBA00006252"/>
    </source>
</evidence>
<dbReference type="PANTHER" id="PTHR10204">
    <property type="entry name" value="NAD P H OXIDOREDUCTASE-RELATED"/>
    <property type="match status" value="1"/>
</dbReference>
<keyword evidence="2" id="KW-0560">Oxidoreductase</keyword>
<reference evidence="5" key="1">
    <citation type="submission" date="2016-10" db="EMBL/GenBank/DDBJ databases">
        <authorList>
            <person name="Benchimol M."/>
            <person name="Almeida L.G."/>
            <person name="Vasconcelos A.T."/>
            <person name="Perreira-Neves A."/>
            <person name="Rosa I.A."/>
            <person name="Tasca T."/>
            <person name="Bogo M.R."/>
            <person name="de Souza W."/>
        </authorList>
    </citation>
    <scope>NUCLEOTIDE SEQUENCE [LARGE SCALE GENOMIC DNA]</scope>
    <source>
        <strain evidence="5">K</strain>
    </source>
</reference>
<dbReference type="RefSeq" id="XP_068365109.1">
    <property type="nucleotide sequence ID" value="XM_068500130.1"/>
</dbReference>
<dbReference type="InterPro" id="IPR003680">
    <property type="entry name" value="Flavodoxin_fold"/>
</dbReference>
<dbReference type="SUPFAM" id="SSF52218">
    <property type="entry name" value="Flavoproteins"/>
    <property type="match status" value="1"/>
</dbReference>
<evidence type="ECO:0000313" key="5">
    <source>
        <dbReference type="EMBL" id="OHT11973.1"/>
    </source>
</evidence>
<evidence type="ECO:0000259" key="4">
    <source>
        <dbReference type="Pfam" id="PF02525"/>
    </source>
</evidence>
<evidence type="ECO:0000256" key="2">
    <source>
        <dbReference type="ARBA" id="ARBA00023002"/>
    </source>
</evidence>
<dbReference type="AlphaFoldDB" id="A0A1J4KR78"/>
<dbReference type="EMBL" id="MLAK01000574">
    <property type="protein sequence ID" value="OHT11973.1"/>
    <property type="molecule type" value="Genomic_DNA"/>
</dbReference>